<evidence type="ECO:0000259" key="1">
    <source>
        <dbReference type="PROSITE" id="PS51186"/>
    </source>
</evidence>
<dbReference type="CDD" id="cd04301">
    <property type="entry name" value="NAT_SF"/>
    <property type="match status" value="1"/>
</dbReference>
<dbReference type="GO" id="GO:0016747">
    <property type="term" value="F:acyltransferase activity, transferring groups other than amino-acyl groups"/>
    <property type="evidence" value="ECO:0007669"/>
    <property type="project" value="InterPro"/>
</dbReference>
<dbReference type="InterPro" id="IPR016181">
    <property type="entry name" value="Acyl_CoA_acyltransferase"/>
</dbReference>
<dbReference type="Pfam" id="PF00583">
    <property type="entry name" value="Acetyltransf_1"/>
    <property type="match status" value="1"/>
</dbReference>
<comment type="caution">
    <text evidence="2">The sequence shown here is derived from an EMBL/GenBank/DDBJ whole genome shotgun (WGS) entry which is preliminary data.</text>
</comment>
<sequence>MEFKQLDTWLKLADENLAESIKHRAKNLKNGKLYETDAYMIYTVGVDNEDAHLNGVFCLDDTYAEEMLEKANDIFKTMNRNYVVWVREHGNLKLEKILKEKGLKAKREPGSSGMIIKQRIAPVEIPRGFEIKRVTTSKEAEDFSVVVQNAFEKPIEVAQEVFSSVETLFSPNVISYVVYQKDHPVASVTTVVSGRVAGIYWVGTVEEARGQGLGSYITYVATNAGFDAGAEAVILQASIAGERVYKKLGYETITHYRWYPIDV</sequence>
<protein>
    <submittedName>
        <fullName evidence="2">Acetyltransferase, GNAT family</fullName>
    </submittedName>
</protein>
<gene>
    <name evidence="2" type="ORF">CLPU_28c00120</name>
</gene>
<dbReference type="Proteomes" id="UP000037267">
    <property type="component" value="Unassembled WGS sequence"/>
</dbReference>
<keyword evidence="2" id="KW-0808">Transferase</keyword>
<dbReference type="STRING" id="1503.CLPU_28c00120"/>
<accession>A0A0L0W716</accession>
<dbReference type="InterPro" id="IPR000182">
    <property type="entry name" value="GNAT_dom"/>
</dbReference>
<dbReference type="PROSITE" id="PS51186">
    <property type="entry name" value="GNAT"/>
    <property type="match status" value="1"/>
</dbReference>
<evidence type="ECO:0000313" key="2">
    <source>
        <dbReference type="EMBL" id="KNF07060.1"/>
    </source>
</evidence>
<proteinExistence type="predicted"/>
<dbReference type="RefSeq" id="WP_050378953.1">
    <property type="nucleotide sequence ID" value="NZ_LGSS01000028.1"/>
</dbReference>
<evidence type="ECO:0000313" key="3">
    <source>
        <dbReference type="Proteomes" id="UP000037267"/>
    </source>
</evidence>
<keyword evidence="3" id="KW-1185">Reference proteome</keyword>
<dbReference type="EMBL" id="LGSS01000028">
    <property type="protein sequence ID" value="KNF07060.1"/>
    <property type="molecule type" value="Genomic_DNA"/>
</dbReference>
<dbReference type="SUPFAM" id="SSF55729">
    <property type="entry name" value="Acyl-CoA N-acyltransferases (Nat)"/>
    <property type="match status" value="1"/>
</dbReference>
<dbReference type="Gene3D" id="3.40.630.30">
    <property type="match status" value="1"/>
</dbReference>
<feature type="domain" description="N-acetyltransferase" evidence="1">
    <location>
        <begin position="129"/>
        <end position="263"/>
    </location>
</feature>
<reference evidence="3" key="1">
    <citation type="submission" date="2015-07" db="EMBL/GenBank/DDBJ databases">
        <title>Draft genome sequence of the purine-degrading Gottschalkia purinilyticum DSM 1384 (formerly Clostridium purinilyticum).</title>
        <authorList>
            <person name="Poehlein A."/>
            <person name="Schiel-Bengelsdorf B."/>
            <person name="Bengelsdorf F.R."/>
            <person name="Daniel R."/>
            <person name="Duerre P."/>
        </authorList>
    </citation>
    <scope>NUCLEOTIDE SEQUENCE [LARGE SCALE GENOMIC DNA]</scope>
    <source>
        <strain evidence="3">DSM 1384</strain>
    </source>
</reference>
<dbReference type="OrthoDB" id="1706016at2"/>
<name>A0A0L0W716_GOTPU</name>
<dbReference type="AlphaFoldDB" id="A0A0L0W716"/>
<organism evidence="2 3">
    <name type="scientific">Gottschalkia purinilytica</name>
    <name type="common">Clostridium purinilyticum</name>
    <dbReference type="NCBI Taxonomy" id="1503"/>
    <lineage>
        <taxon>Bacteria</taxon>
        <taxon>Bacillati</taxon>
        <taxon>Bacillota</taxon>
        <taxon>Tissierellia</taxon>
        <taxon>Tissierellales</taxon>
        <taxon>Gottschalkiaceae</taxon>
        <taxon>Gottschalkia</taxon>
    </lineage>
</organism>